<dbReference type="EMBL" id="CAWYQH010000068">
    <property type="protein sequence ID" value="CAK8679712.1"/>
    <property type="molecule type" value="Genomic_DNA"/>
</dbReference>
<dbReference type="InterPro" id="IPR002347">
    <property type="entry name" value="SDR_fam"/>
</dbReference>
<dbReference type="InterPro" id="IPR057326">
    <property type="entry name" value="KR_dom"/>
</dbReference>
<dbReference type="PRINTS" id="PR00081">
    <property type="entry name" value="GDHRDH"/>
</dbReference>
<dbReference type="PRINTS" id="PR00080">
    <property type="entry name" value="SDRFAMILY"/>
</dbReference>
<evidence type="ECO:0000259" key="1">
    <source>
        <dbReference type="SMART" id="SM00822"/>
    </source>
</evidence>
<accession>A0ABP0FMT3</accession>
<evidence type="ECO:0000313" key="2">
    <source>
        <dbReference type="EMBL" id="CAK8679712.1"/>
    </source>
</evidence>
<proteinExistence type="predicted"/>
<protein>
    <recommendedName>
        <fullName evidence="1">Ketoreductase domain-containing protein</fullName>
    </recommendedName>
</protein>
<comment type="caution">
    <text evidence="2">The sequence shown here is derived from an EMBL/GenBank/DDBJ whole genome shotgun (WGS) entry which is preliminary data.</text>
</comment>
<dbReference type="SUPFAM" id="SSF51735">
    <property type="entry name" value="NAD(P)-binding Rossmann-fold domains"/>
    <property type="match status" value="1"/>
</dbReference>
<dbReference type="Pfam" id="PF13561">
    <property type="entry name" value="adh_short_C2"/>
    <property type="match status" value="1"/>
</dbReference>
<dbReference type="PANTHER" id="PTHR43975">
    <property type="entry name" value="ZGC:101858"/>
    <property type="match status" value="1"/>
</dbReference>
<dbReference type="PANTHER" id="PTHR43975:SF2">
    <property type="entry name" value="EG:BACR7A4.14 PROTEIN-RELATED"/>
    <property type="match status" value="1"/>
</dbReference>
<dbReference type="Gene3D" id="3.40.50.720">
    <property type="entry name" value="NAD(P)-binding Rossmann-like Domain"/>
    <property type="match status" value="1"/>
</dbReference>
<organism evidence="2 3">
    <name type="scientific">Clavelina lepadiformis</name>
    <name type="common">Light-bulb sea squirt</name>
    <name type="synonym">Ascidia lepadiformis</name>
    <dbReference type="NCBI Taxonomy" id="159417"/>
    <lineage>
        <taxon>Eukaryota</taxon>
        <taxon>Metazoa</taxon>
        <taxon>Chordata</taxon>
        <taxon>Tunicata</taxon>
        <taxon>Ascidiacea</taxon>
        <taxon>Aplousobranchia</taxon>
        <taxon>Clavelinidae</taxon>
        <taxon>Clavelina</taxon>
    </lineage>
</organism>
<keyword evidence="3" id="KW-1185">Reference proteome</keyword>
<sequence length="297" mass="32189">MTDSVEEQQSSPPIPHLKFVPNGAKSFLCHKKQIFFVKKMSKFASKVVVITGAASGIGAATAKELSKQGALLSLIDLNQEKLDQVADECEKLGAKDVLQVFGDVSKQEDMERIIKETADKFGEIHVLVNSAGVGPAVLISTFTLDQFDRCFNVNVRAALYLTQLALPYLERSKGNVVNISSIGSTTYTLPHGSIYCASKAACDHITKFSAIELAKSGIRVNAVNPSHVETNILVNAGFTEKESVEMFADESRKHPLNERNIKVEEVVDAILFLASDKATMITGSCLKVDGGRELVGQ</sequence>
<name>A0ABP0FMT3_CLALP</name>
<dbReference type="InterPro" id="IPR036291">
    <property type="entry name" value="NAD(P)-bd_dom_sf"/>
</dbReference>
<evidence type="ECO:0000313" key="3">
    <source>
        <dbReference type="Proteomes" id="UP001642483"/>
    </source>
</evidence>
<reference evidence="2 3" key="1">
    <citation type="submission" date="2024-02" db="EMBL/GenBank/DDBJ databases">
        <authorList>
            <person name="Daric V."/>
            <person name="Darras S."/>
        </authorList>
    </citation>
    <scope>NUCLEOTIDE SEQUENCE [LARGE SCALE GENOMIC DNA]</scope>
</reference>
<gene>
    <name evidence="2" type="ORF">CVLEPA_LOCUS9964</name>
</gene>
<dbReference type="Proteomes" id="UP001642483">
    <property type="component" value="Unassembled WGS sequence"/>
</dbReference>
<feature type="domain" description="Ketoreductase" evidence="1">
    <location>
        <begin position="46"/>
        <end position="228"/>
    </location>
</feature>
<dbReference type="SMART" id="SM00822">
    <property type="entry name" value="PKS_KR"/>
    <property type="match status" value="1"/>
</dbReference>